<keyword evidence="3" id="KW-1185">Reference proteome</keyword>
<sequence length="94" mass="10980">MRRKQDPARTSSDRDRPSKWLEAKQGDISQHNQALLRWLDGLTEELEAGDAMVIENELQQTVETALRMQAKNSTSRMPAQQRDPDQRRGRHRQQ</sequence>
<evidence type="ECO:0000256" key="1">
    <source>
        <dbReference type="SAM" id="MobiDB-lite"/>
    </source>
</evidence>
<gene>
    <name evidence="2" type="primary">g3508</name>
    <name evidence="2" type="ORF">VP750_LOCUS2992</name>
</gene>
<dbReference type="EMBL" id="CAXHTA020000005">
    <property type="protein sequence ID" value="CAL5221333.1"/>
    <property type="molecule type" value="Genomic_DNA"/>
</dbReference>
<comment type="caution">
    <text evidence="2">The sequence shown here is derived from an EMBL/GenBank/DDBJ whole genome shotgun (WGS) entry which is preliminary data.</text>
</comment>
<evidence type="ECO:0000313" key="2">
    <source>
        <dbReference type="EMBL" id="CAL5221333.1"/>
    </source>
</evidence>
<evidence type="ECO:0000313" key="3">
    <source>
        <dbReference type="Proteomes" id="UP001497392"/>
    </source>
</evidence>
<accession>A0ABP1FMY8</accession>
<dbReference type="Proteomes" id="UP001497392">
    <property type="component" value="Unassembled WGS sequence"/>
</dbReference>
<name>A0ABP1FMY8_9CHLO</name>
<proteinExistence type="predicted"/>
<feature type="compositionally biased region" description="Basic and acidic residues" evidence="1">
    <location>
        <begin position="1"/>
        <end position="25"/>
    </location>
</feature>
<organism evidence="2 3">
    <name type="scientific">Coccomyxa viridis</name>
    <dbReference type="NCBI Taxonomy" id="1274662"/>
    <lineage>
        <taxon>Eukaryota</taxon>
        <taxon>Viridiplantae</taxon>
        <taxon>Chlorophyta</taxon>
        <taxon>core chlorophytes</taxon>
        <taxon>Trebouxiophyceae</taxon>
        <taxon>Trebouxiophyceae incertae sedis</taxon>
        <taxon>Coccomyxaceae</taxon>
        <taxon>Coccomyxa</taxon>
    </lineage>
</organism>
<reference evidence="2 3" key="1">
    <citation type="submission" date="2024-06" db="EMBL/GenBank/DDBJ databases">
        <authorList>
            <person name="Kraege A."/>
            <person name="Thomma B."/>
        </authorList>
    </citation>
    <scope>NUCLEOTIDE SEQUENCE [LARGE SCALE GENOMIC DNA]</scope>
</reference>
<feature type="region of interest" description="Disordered" evidence="1">
    <location>
        <begin position="68"/>
        <end position="94"/>
    </location>
</feature>
<feature type="region of interest" description="Disordered" evidence="1">
    <location>
        <begin position="1"/>
        <end position="29"/>
    </location>
</feature>
<protein>
    <submittedName>
        <fullName evidence="2">G3508 protein</fullName>
    </submittedName>
</protein>